<feature type="domain" description="Metallo-beta-lactamase" evidence="7">
    <location>
        <begin position="561"/>
        <end position="741"/>
    </location>
</feature>
<evidence type="ECO:0000313" key="9">
    <source>
        <dbReference type="Proteomes" id="UP000061135"/>
    </source>
</evidence>
<proteinExistence type="predicted"/>
<accession>A0A0E3V116</accession>
<feature type="transmembrane region" description="Helical" evidence="6">
    <location>
        <begin position="499"/>
        <end position="517"/>
    </location>
</feature>
<dbReference type="SUPFAM" id="SSF56281">
    <property type="entry name" value="Metallo-hydrolase/oxidoreductase"/>
    <property type="match status" value="1"/>
</dbReference>
<evidence type="ECO:0000259" key="7">
    <source>
        <dbReference type="SMART" id="SM00849"/>
    </source>
</evidence>
<dbReference type="RefSeq" id="WP_237150482.1">
    <property type="nucleotide sequence ID" value="NZ_CP007501.1"/>
</dbReference>
<gene>
    <name evidence="8" type="ORF">CL55_00014260</name>
</gene>
<feature type="transmembrane region" description="Helical" evidence="6">
    <location>
        <begin position="51"/>
        <end position="70"/>
    </location>
</feature>
<dbReference type="NCBIfam" id="TIGR00360">
    <property type="entry name" value="ComEC_N-term"/>
    <property type="match status" value="1"/>
</dbReference>
<dbReference type="InterPro" id="IPR036866">
    <property type="entry name" value="RibonucZ/Hydroxyglut_hydro"/>
</dbReference>
<name>A0A0E3V116_9BURK</name>
<dbReference type="HOGENOM" id="CLU_010363_3_0_4"/>
<feature type="transmembrane region" description="Helical" evidence="6">
    <location>
        <begin position="256"/>
        <end position="283"/>
    </location>
</feature>
<feature type="transmembrane region" description="Helical" evidence="6">
    <location>
        <begin position="409"/>
        <end position="429"/>
    </location>
</feature>
<dbReference type="PATRIC" id="fig|576611.7.peg.1450"/>
<evidence type="ECO:0000313" key="8">
    <source>
        <dbReference type="EMBL" id="AKD25759.1"/>
    </source>
</evidence>
<evidence type="ECO:0000256" key="5">
    <source>
        <dbReference type="ARBA" id="ARBA00023136"/>
    </source>
</evidence>
<keyword evidence="4 6" id="KW-1133">Transmembrane helix</keyword>
<dbReference type="CDD" id="cd07731">
    <property type="entry name" value="ComA-like_MBL-fold"/>
    <property type="match status" value="1"/>
</dbReference>
<dbReference type="PANTHER" id="PTHR30619">
    <property type="entry name" value="DNA INTERNALIZATION/COMPETENCE PROTEIN COMEC/REC2"/>
    <property type="match status" value="1"/>
</dbReference>
<dbReference type="InterPro" id="IPR004477">
    <property type="entry name" value="ComEC_N"/>
</dbReference>
<keyword evidence="9" id="KW-1185">Reference proteome</keyword>
<feature type="transmembrane region" description="Helical" evidence="6">
    <location>
        <begin position="290"/>
        <end position="312"/>
    </location>
</feature>
<evidence type="ECO:0000256" key="6">
    <source>
        <dbReference type="SAM" id="Phobius"/>
    </source>
</evidence>
<dbReference type="InterPro" id="IPR052159">
    <property type="entry name" value="Competence_DNA_uptake"/>
</dbReference>
<dbReference type="NCBIfam" id="TIGR00361">
    <property type="entry name" value="ComEC_Rec2"/>
    <property type="match status" value="1"/>
</dbReference>
<dbReference type="Proteomes" id="UP000061135">
    <property type="component" value="Chromosome"/>
</dbReference>
<feature type="transmembrane region" description="Helical" evidence="6">
    <location>
        <begin position="441"/>
        <end position="460"/>
    </location>
</feature>
<keyword evidence="2" id="KW-1003">Cell membrane</keyword>
<keyword evidence="3 6" id="KW-0812">Transmembrane</keyword>
<dbReference type="AlphaFoldDB" id="A0A0E3V116"/>
<dbReference type="KEGG" id="pdq:CL55_00014260"/>
<dbReference type="STRING" id="1835254.CL55_00014260"/>
<dbReference type="GO" id="GO:0005886">
    <property type="term" value="C:plasma membrane"/>
    <property type="evidence" value="ECO:0007669"/>
    <property type="project" value="UniProtKB-SubCell"/>
</dbReference>
<dbReference type="Gene3D" id="3.60.15.10">
    <property type="entry name" value="Ribonuclease Z/Hydroxyacylglutathione hydrolase-like"/>
    <property type="match status" value="1"/>
</dbReference>
<reference evidence="8 9" key="1">
    <citation type="submission" date="2014-03" db="EMBL/GenBank/DDBJ databases">
        <title>Genome of Polynucleobacter strain MWH-MoK4.</title>
        <authorList>
            <person name="Hahn M.W."/>
        </authorList>
    </citation>
    <scope>NUCLEOTIDE SEQUENCE [LARGE SCALE GENOMIC DNA]</scope>
    <source>
        <strain evidence="8 9">MWH-MoK4</strain>
    </source>
</reference>
<dbReference type="Pfam" id="PF13567">
    <property type="entry name" value="DUF4131"/>
    <property type="match status" value="1"/>
</dbReference>
<dbReference type="InterPro" id="IPR004797">
    <property type="entry name" value="Competence_ComEC/Rec2"/>
</dbReference>
<dbReference type="EMBL" id="CP007501">
    <property type="protein sequence ID" value="AKD25759.1"/>
    <property type="molecule type" value="Genomic_DNA"/>
</dbReference>
<dbReference type="InterPro" id="IPR035681">
    <property type="entry name" value="ComA-like_MBL"/>
</dbReference>
<comment type="subcellular location">
    <subcellularLocation>
        <location evidence="1">Cell membrane</location>
        <topology evidence="1">Multi-pass membrane protein</topology>
    </subcellularLocation>
</comment>
<evidence type="ECO:0000256" key="1">
    <source>
        <dbReference type="ARBA" id="ARBA00004651"/>
    </source>
</evidence>
<organism evidence="8 9">
    <name type="scientific">Polynucleobacter duraquae</name>
    <dbReference type="NCBI Taxonomy" id="1835254"/>
    <lineage>
        <taxon>Bacteria</taxon>
        <taxon>Pseudomonadati</taxon>
        <taxon>Pseudomonadota</taxon>
        <taxon>Betaproteobacteria</taxon>
        <taxon>Burkholderiales</taxon>
        <taxon>Burkholderiaceae</taxon>
        <taxon>Polynucleobacter</taxon>
    </lineage>
</organism>
<dbReference type="PANTHER" id="PTHR30619:SF1">
    <property type="entry name" value="RECOMBINATION PROTEIN 2"/>
    <property type="match status" value="1"/>
</dbReference>
<keyword evidence="5 6" id="KW-0472">Membrane</keyword>
<evidence type="ECO:0000256" key="4">
    <source>
        <dbReference type="ARBA" id="ARBA00022989"/>
    </source>
</evidence>
<feature type="transmembrane region" description="Helical" evidence="6">
    <location>
        <begin position="467"/>
        <end position="487"/>
    </location>
</feature>
<sequence>MRTNIAAFIAGGSLLLFLSTVPEYWRWICAAVVLASLLGARVNYVLLQSHHVSGALLAACCCSLGFAWNAHYAQDRLSNVLSIEHEGKDLVLEGRVNALPQSSLSSAKFSFEVDQAFLGRKRIESFPPQIYLSWQPAWRNPQDVPEVIPGQRWEFKVKIKRPYGSLNPHTFDFERWSFHQDFGASGSVRSGKLILEKDIAFTEFALAMEYQRWKLRQKIKRLLPRDARYGGVIAALVMGDQNAIDQEDWRVFNATGIGHLISISGLHVTMLAGFGAMLATLLWRRNTLPLLVPVGKVAAAAGFLTAFVYAWLAGFQIPAQRTMYMVGVVAFALWSGRNPRSFDIWWWALFFVLVIDPMAPYTPGFWLSFGAVAAILYAMQDSDGLLGLPTGRELEVHWKDRVIQALREACRVQAVVTIALLPLTLYWFYQVSIVSPLANAIAIPIVSYVVTPLAIAGALLPDFIGRLLLIPAHATMDYLAIMLAWMANWKWSIAWSSQPSWWAIALSIIGIIIAIRPGSMQEAWVSRVIGLVLCATLFMQPLTNGHLGKGEFRATVLDIGQGTAVLIETKTKRLLYDTGPIQGKDNAGQRIILPYLRGRGIHQIDRMVISHSDSDHIGGAATLLEEIGFESMMGSLLSTNPLLTNLEERKIPAIPCRFGQRWSWDGLDFYIWHPNEQTVFEDQHPRKPNEVSCVLEVRNQGTSFWLTGDVEKQGEAEITEHLTQTALNHLKDKNLIFMAPHHGSKTSSSHELLTALSPNQAFAQNGYRNRYGHPHPTVTARYQGMNIPFYQTPTTGAQVWSFYNANKLNEDPLFQRRYSQRLWHRLPIEVGK</sequence>
<dbReference type="GO" id="GO:0030420">
    <property type="term" value="P:establishment of competence for transformation"/>
    <property type="evidence" value="ECO:0007669"/>
    <property type="project" value="InterPro"/>
</dbReference>
<feature type="transmembrane region" description="Helical" evidence="6">
    <location>
        <begin position="524"/>
        <end position="542"/>
    </location>
</feature>
<dbReference type="InterPro" id="IPR025405">
    <property type="entry name" value="DUF4131"/>
</dbReference>
<dbReference type="SMART" id="SM00849">
    <property type="entry name" value="Lactamase_B"/>
    <property type="match status" value="1"/>
</dbReference>
<dbReference type="InterPro" id="IPR001279">
    <property type="entry name" value="Metallo-B-lactamas"/>
</dbReference>
<evidence type="ECO:0000256" key="2">
    <source>
        <dbReference type="ARBA" id="ARBA00022475"/>
    </source>
</evidence>
<dbReference type="Pfam" id="PF00753">
    <property type="entry name" value="Lactamase_B"/>
    <property type="match status" value="1"/>
</dbReference>
<evidence type="ECO:0000256" key="3">
    <source>
        <dbReference type="ARBA" id="ARBA00022692"/>
    </source>
</evidence>
<protein>
    <submittedName>
        <fullName evidence="8">DNA internalization-related competence protein ComEC/Rec2</fullName>
    </submittedName>
</protein>
<dbReference type="Pfam" id="PF03772">
    <property type="entry name" value="Competence"/>
    <property type="match status" value="1"/>
</dbReference>